<dbReference type="AlphaFoldDB" id="A0A4S5BFG5"/>
<evidence type="ECO:0000313" key="1">
    <source>
        <dbReference type="EMBL" id="THJ31067.1"/>
    </source>
</evidence>
<reference evidence="1 2" key="1">
    <citation type="submission" date="2019-04" db="EMBL/GenBank/DDBJ databases">
        <title>Lampropedia sp YIM MLB12 draf genome.</title>
        <authorList>
            <person name="Wang Y.-X."/>
        </authorList>
    </citation>
    <scope>NUCLEOTIDE SEQUENCE [LARGE SCALE GENOMIC DNA]</scope>
    <source>
        <strain evidence="1 2">YIM MLB12</strain>
    </source>
</reference>
<dbReference type="RefSeq" id="WP_136407712.1">
    <property type="nucleotide sequence ID" value="NZ_SSWX01000028.1"/>
</dbReference>
<dbReference type="PIRSF" id="PIRSF028304">
    <property type="entry name" value="UCP028304"/>
    <property type="match status" value="1"/>
</dbReference>
<dbReference type="NCBIfam" id="TIGR03359">
    <property type="entry name" value="VI_chp_6"/>
    <property type="match status" value="1"/>
</dbReference>
<sequence>MDARFLDYYNRELAYLKELGGEFSASFPKVAAHLGMHGNTVSDPYVERLLEGFAFLASRIHLKMDAEFPRFSQRLLEVVFPHYLAPTPSMAIVQIPFDLTEAAKSTVNGAVLPRGSVLTSRAIAGVKTRCNFVTGHELESWPLDIVEASAGMLAGDMPGLGRQLRGKEAKGEVRLRLRYQTPGAAGRPNPDKLTFFLAADDALATLMYEKLIGHTVGVVVSVPGQAGQTMVLPAQALQPEGFAADQALLPNDPRVFQGYRLLHEYFAFPQRFMFFSIAGLKAPLAKLDTDVFELTVLLDCDPEGLVGTVDKSSFALNCVPVINIFPRQGNRLLVTHDGVEHHVVADRTRPLDYEVYRVDMVDGYDRGNNPVTSFVPFYRHVGNQYPGAQAYFSTRRESRRMSETMMRHGGRSSYLGSEVFISLVDAQEAPWPHAIDQLSIQMLLTNRDLPLLMPVNGERDVEVETDQAMRWGRVLKGPSTPRFAMADREVTWRLISHLSLNYLALRDQDPQSGAVALRELLSLYADLADPMVAKHAESIIAMASKAVTRRLPVSGPLVFGRGIGIEATIDEMHFAGSSPYLFGSVLEQFLSRHVSMNVFCQMSLHSANRGQIATWPPRWGGRPDA</sequence>
<dbReference type="PANTHER" id="PTHR35370">
    <property type="entry name" value="CYTOPLASMIC PROTEIN-RELATED-RELATED"/>
    <property type="match status" value="1"/>
</dbReference>
<proteinExistence type="predicted"/>
<dbReference type="Pfam" id="PF05947">
    <property type="entry name" value="T6SS_TssF"/>
    <property type="match status" value="1"/>
</dbReference>
<organism evidence="1 2">
    <name type="scientific">Lampropedia aestuarii</name>
    <dbReference type="NCBI Taxonomy" id="2562762"/>
    <lineage>
        <taxon>Bacteria</taxon>
        <taxon>Pseudomonadati</taxon>
        <taxon>Pseudomonadota</taxon>
        <taxon>Betaproteobacteria</taxon>
        <taxon>Burkholderiales</taxon>
        <taxon>Comamonadaceae</taxon>
        <taxon>Lampropedia</taxon>
    </lineage>
</organism>
<keyword evidence="2" id="KW-1185">Reference proteome</keyword>
<evidence type="ECO:0000313" key="2">
    <source>
        <dbReference type="Proteomes" id="UP000306236"/>
    </source>
</evidence>
<accession>A0A4S5BFG5</accession>
<dbReference type="OrthoDB" id="9763676at2"/>
<dbReference type="EMBL" id="SSWX01000028">
    <property type="protein sequence ID" value="THJ31067.1"/>
    <property type="molecule type" value="Genomic_DNA"/>
</dbReference>
<dbReference type="Proteomes" id="UP000306236">
    <property type="component" value="Unassembled WGS sequence"/>
</dbReference>
<name>A0A4S5BFG5_9BURK</name>
<protein>
    <submittedName>
        <fullName evidence="1">Type VI secretion system baseplate subunit TssF</fullName>
    </submittedName>
</protein>
<dbReference type="InterPro" id="IPR010272">
    <property type="entry name" value="T6SS_TssF"/>
</dbReference>
<dbReference type="PANTHER" id="PTHR35370:SF1">
    <property type="entry name" value="TYPE VI SECRETION SYSTEM COMPONENT TSSF1"/>
    <property type="match status" value="1"/>
</dbReference>
<gene>
    <name evidence="1" type="primary">tssF</name>
    <name evidence="1" type="ORF">E8K88_16155</name>
</gene>
<comment type="caution">
    <text evidence="1">The sequence shown here is derived from an EMBL/GenBank/DDBJ whole genome shotgun (WGS) entry which is preliminary data.</text>
</comment>